<accession>A0A392W233</accession>
<proteinExistence type="predicted"/>
<keyword evidence="2" id="KW-1185">Reference proteome</keyword>
<evidence type="ECO:0000313" key="1">
    <source>
        <dbReference type="EMBL" id="MCI92730.1"/>
    </source>
</evidence>
<organism evidence="1 2">
    <name type="scientific">Trifolium medium</name>
    <dbReference type="NCBI Taxonomy" id="97028"/>
    <lineage>
        <taxon>Eukaryota</taxon>
        <taxon>Viridiplantae</taxon>
        <taxon>Streptophyta</taxon>
        <taxon>Embryophyta</taxon>
        <taxon>Tracheophyta</taxon>
        <taxon>Spermatophyta</taxon>
        <taxon>Magnoliopsida</taxon>
        <taxon>eudicotyledons</taxon>
        <taxon>Gunneridae</taxon>
        <taxon>Pentapetalae</taxon>
        <taxon>rosids</taxon>
        <taxon>fabids</taxon>
        <taxon>Fabales</taxon>
        <taxon>Fabaceae</taxon>
        <taxon>Papilionoideae</taxon>
        <taxon>50 kb inversion clade</taxon>
        <taxon>NPAAA clade</taxon>
        <taxon>Hologalegina</taxon>
        <taxon>IRL clade</taxon>
        <taxon>Trifolieae</taxon>
        <taxon>Trifolium</taxon>
    </lineage>
</organism>
<feature type="non-terminal residue" evidence="1">
    <location>
        <position position="22"/>
    </location>
</feature>
<dbReference type="AlphaFoldDB" id="A0A392W233"/>
<reference evidence="1 2" key="1">
    <citation type="journal article" date="2018" name="Front. Plant Sci.">
        <title>Red Clover (Trifolium pratense) and Zigzag Clover (T. medium) - A Picture of Genomic Similarities and Differences.</title>
        <authorList>
            <person name="Dluhosova J."/>
            <person name="Istvanek J."/>
            <person name="Nedelnik J."/>
            <person name="Repkova J."/>
        </authorList>
    </citation>
    <scope>NUCLEOTIDE SEQUENCE [LARGE SCALE GENOMIC DNA]</scope>
    <source>
        <strain evidence="2">cv. 10/8</strain>
        <tissue evidence="1">Leaf</tissue>
    </source>
</reference>
<dbReference type="EMBL" id="LXQA011308791">
    <property type="protein sequence ID" value="MCI92730.1"/>
    <property type="molecule type" value="Genomic_DNA"/>
</dbReference>
<name>A0A392W233_9FABA</name>
<evidence type="ECO:0000313" key="2">
    <source>
        <dbReference type="Proteomes" id="UP000265520"/>
    </source>
</evidence>
<protein>
    <submittedName>
        <fullName evidence="1">Uncharacterized protein</fullName>
    </submittedName>
</protein>
<sequence>MAAICGWPCLAPQSPTKPVAGS</sequence>
<comment type="caution">
    <text evidence="1">The sequence shown here is derived from an EMBL/GenBank/DDBJ whole genome shotgun (WGS) entry which is preliminary data.</text>
</comment>
<dbReference type="Proteomes" id="UP000265520">
    <property type="component" value="Unassembled WGS sequence"/>
</dbReference>